<dbReference type="FunCoup" id="A0A0N1IP67">
    <property type="interactions" value="2207"/>
</dbReference>
<dbReference type="GO" id="GO:0005525">
    <property type="term" value="F:GTP binding"/>
    <property type="evidence" value="ECO:0007669"/>
    <property type="project" value="UniProtKB-KW"/>
</dbReference>
<dbReference type="OrthoDB" id="603at2759"/>
<evidence type="ECO:0000259" key="4">
    <source>
        <dbReference type="PROSITE" id="PS51880"/>
    </source>
</evidence>
<dbReference type="FunFam" id="3.40.50.300:FF:000740">
    <property type="entry name" value="Putative GTP-binding protein 1"/>
    <property type="match status" value="1"/>
</dbReference>
<sequence>MGILEKISEIEKEIARTQKNKATEYHLGLLKAKLAKYRSQLLEPSKKGGEKGEGFDVLKSGDARVALIGFPSVGKSTLLSTLTHTHSEAASYEFTTLTCIPGVIEYRGANIQLLDLPGIIEGAAQGKGRGRQVIAVARTADLVLMMLDATKPYVHRQLLEKELESVGIRLNKNKPNIYFKVKKGGGLSFNSTCQLTKVDEKMVQMILHEYKIFNAEVLFREDCSADDLIDVILANRVYLPCIYVYNKIDQISIQEVDRIAREPHSVVVSCNMKLNLDYLLEILWEYLSLIRVYTKKPGQPPDFDEGLILRKGVSIEHVCHSIHRSLAAQLKYALVWGTSTKYSPQRVGVSHVVHDEDVVQLIKK</sequence>
<dbReference type="EMBL" id="KQ460711">
    <property type="protein sequence ID" value="KPJ12686.1"/>
    <property type="molecule type" value="Genomic_DNA"/>
</dbReference>
<organism evidence="5 6">
    <name type="scientific">Papilio machaon</name>
    <name type="common">Old World swallowtail butterfly</name>
    <dbReference type="NCBI Taxonomy" id="76193"/>
    <lineage>
        <taxon>Eukaryota</taxon>
        <taxon>Metazoa</taxon>
        <taxon>Ecdysozoa</taxon>
        <taxon>Arthropoda</taxon>
        <taxon>Hexapoda</taxon>
        <taxon>Insecta</taxon>
        <taxon>Pterygota</taxon>
        <taxon>Neoptera</taxon>
        <taxon>Endopterygota</taxon>
        <taxon>Lepidoptera</taxon>
        <taxon>Glossata</taxon>
        <taxon>Ditrysia</taxon>
        <taxon>Papilionoidea</taxon>
        <taxon>Papilionidae</taxon>
        <taxon>Papilioninae</taxon>
        <taxon>Papilio</taxon>
    </lineage>
</organism>
<dbReference type="STRING" id="76193.A0A0N1IP67"/>
<evidence type="ECO:0000259" key="3">
    <source>
        <dbReference type="PROSITE" id="PS51710"/>
    </source>
</evidence>
<dbReference type="SUPFAM" id="SSF52540">
    <property type="entry name" value="P-loop containing nucleoside triphosphate hydrolases"/>
    <property type="match status" value="1"/>
</dbReference>
<dbReference type="InterPro" id="IPR005225">
    <property type="entry name" value="Small_GTP-bd"/>
</dbReference>
<dbReference type="InterPro" id="IPR031167">
    <property type="entry name" value="G_OBG"/>
</dbReference>
<dbReference type="OMA" id="DVCDQVH"/>
<gene>
    <name evidence="5" type="ORF">RR48_03072</name>
</gene>
<dbReference type="Pfam" id="PF01926">
    <property type="entry name" value="MMR_HSR1"/>
    <property type="match status" value="1"/>
</dbReference>
<feature type="domain" description="OBG-type G" evidence="3">
    <location>
        <begin position="63"/>
        <end position="288"/>
    </location>
</feature>
<protein>
    <submittedName>
        <fullName evidence="5">Developmentally-regulated GTP-binding protein 2</fullName>
    </submittedName>
</protein>
<dbReference type="SUPFAM" id="SSF81271">
    <property type="entry name" value="TGS-like"/>
    <property type="match status" value="1"/>
</dbReference>
<dbReference type="InterPro" id="IPR004095">
    <property type="entry name" value="TGS"/>
</dbReference>
<dbReference type="KEGG" id="pmac:106713346"/>
<evidence type="ECO:0000256" key="2">
    <source>
        <dbReference type="ARBA" id="ARBA00023134"/>
    </source>
</evidence>
<dbReference type="InterPro" id="IPR012676">
    <property type="entry name" value="TGS-like"/>
</dbReference>
<dbReference type="Pfam" id="PF16897">
    <property type="entry name" value="MMR_HSR1_Xtn"/>
    <property type="match status" value="1"/>
</dbReference>
<keyword evidence="6" id="KW-1185">Reference proteome</keyword>
<evidence type="ECO:0000313" key="5">
    <source>
        <dbReference type="EMBL" id="KPJ12686.1"/>
    </source>
</evidence>
<dbReference type="Pfam" id="PF02824">
    <property type="entry name" value="TGS"/>
    <property type="match status" value="1"/>
</dbReference>
<dbReference type="InterPro" id="IPR006074">
    <property type="entry name" value="GTP1-OBG_CS"/>
</dbReference>
<dbReference type="GO" id="GO:0003924">
    <property type="term" value="F:GTPase activity"/>
    <property type="evidence" value="ECO:0007669"/>
    <property type="project" value="InterPro"/>
</dbReference>
<dbReference type="InterPro" id="IPR031662">
    <property type="entry name" value="GTP-binding_2"/>
</dbReference>
<reference evidence="5 6" key="1">
    <citation type="journal article" date="2015" name="Nat. Commun.">
        <title>Outbred genome sequencing and CRISPR/Cas9 gene editing in butterflies.</title>
        <authorList>
            <person name="Li X."/>
            <person name="Fan D."/>
            <person name="Zhang W."/>
            <person name="Liu G."/>
            <person name="Zhang L."/>
            <person name="Zhao L."/>
            <person name="Fang X."/>
            <person name="Chen L."/>
            <person name="Dong Y."/>
            <person name="Chen Y."/>
            <person name="Ding Y."/>
            <person name="Zhao R."/>
            <person name="Feng M."/>
            <person name="Zhu Y."/>
            <person name="Feng Y."/>
            <person name="Jiang X."/>
            <person name="Zhu D."/>
            <person name="Xiang H."/>
            <person name="Feng X."/>
            <person name="Li S."/>
            <person name="Wang J."/>
            <person name="Zhang G."/>
            <person name="Kronforst M.R."/>
            <person name="Wang W."/>
        </authorList>
    </citation>
    <scope>NUCLEOTIDE SEQUENCE [LARGE SCALE GENOMIC DNA]</scope>
    <source>
        <strain evidence="5">Ya'a_city_454_Pm</strain>
        <tissue evidence="5">Whole body</tissue>
    </source>
</reference>
<dbReference type="CDD" id="cd01896">
    <property type="entry name" value="DRG"/>
    <property type="match status" value="1"/>
</dbReference>
<keyword evidence="2" id="KW-0342">GTP-binding</keyword>
<accession>A0A0N1IP67</accession>
<dbReference type="InParanoid" id="A0A0N1IP67"/>
<dbReference type="Gene3D" id="6.10.140.1070">
    <property type="match status" value="2"/>
</dbReference>
<dbReference type="CDD" id="cd17231">
    <property type="entry name" value="TGS_DRG2"/>
    <property type="match status" value="1"/>
</dbReference>
<name>A0A0N1IP67_PAPMA</name>
<dbReference type="AlphaFoldDB" id="A0A0N1IP67"/>
<dbReference type="PRINTS" id="PR00326">
    <property type="entry name" value="GTP1OBG"/>
</dbReference>
<evidence type="ECO:0000256" key="1">
    <source>
        <dbReference type="ARBA" id="ARBA00022741"/>
    </source>
</evidence>
<dbReference type="PANTHER" id="PTHR43127">
    <property type="entry name" value="DEVELOPMENTALLY-REGULATED GTP-BINDING PROTEIN 2"/>
    <property type="match status" value="1"/>
</dbReference>
<evidence type="ECO:0000313" key="6">
    <source>
        <dbReference type="Proteomes" id="UP000053240"/>
    </source>
</evidence>
<dbReference type="NCBIfam" id="TIGR00231">
    <property type="entry name" value="small_GTP"/>
    <property type="match status" value="1"/>
</dbReference>
<dbReference type="InterPro" id="IPR012675">
    <property type="entry name" value="Beta-grasp_dom_sf"/>
</dbReference>
<proteinExistence type="predicted"/>
<dbReference type="InterPro" id="IPR045001">
    <property type="entry name" value="DRG"/>
</dbReference>
<dbReference type="PROSITE" id="PS51710">
    <property type="entry name" value="G_OBG"/>
    <property type="match status" value="1"/>
</dbReference>
<dbReference type="InterPro" id="IPR006073">
    <property type="entry name" value="GTP-bd"/>
</dbReference>
<dbReference type="PROSITE" id="PS00905">
    <property type="entry name" value="GTP1_OBG"/>
    <property type="match status" value="1"/>
</dbReference>
<feature type="domain" description="TGS" evidence="4">
    <location>
        <begin position="288"/>
        <end position="363"/>
    </location>
</feature>
<keyword evidence="1" id="KW-0547">Nucleotide-binding</keyword>
<dbReference type="Proteomes" id="UP000053240">
    <property type="component" value="Unassembled WGS sequence"/>
</dbReference>
<dbReference type="FunFam" id="3.10.20.30:FF:000016">
    <property type="entry name" value="Developmentally-regulated GTP-binding protein 2"/>
    <property type="match status" value="1"/>
</dbReference>
<dbReference type="PROSITE" id="PS51880">
    <property type="entry name" value="TGS"/>
    <property type="match status" value="1"/>
</dbReference>
<dbReference type="Gene3D" id="3.10.20.30">
    <property type="match status" value="1"/>
</dbReference>
<dbReference type="InterPro" id="IPR027417">
    <property type="entry name" value="P-loop_NTPase"/>
</dbReference>